<evidence type="ECO:0000259" key="4">
    <source>
        <dbReference type="PROSITE" id="PS51379"/>
    </source>
</evidence>
<dbReference type="KEGG" id="alam:RT761_01838"/>
<name>A0A7T1AMF0_ATRLM</name>
<dbReference type="InterPro" id="IPR029039">
    <property type="entry name" value="Flavoprotein-like_sf"/>
</dbReference>
<dbReference type="InterPro" id="IPR017896">
    <property type="entry name" value="4Fe4S_Fe-S-bd"/>
</dbReference>
<evidence type="ECO:0000256" key="2">
    <source>
        <dbReference type="ARBA" id="ARBA00023004"/>
    </source>
</evidence>
<keyword evidence="6" id="KW-1185">Reference proteome</keyword>
<dbReference type="GO" id="GO:0046872">
    <property type="term" value="F:metal ion binding"/>
    <property type="evidence" value="ECO:0007669"/>
    <property type="project" value="UniProtKB-KW"/>
</dbReference>
<proteinExistence type="predicted"/>
<keyword evidence="2" id="KW-0408">Iron</keyword>
<gene>
    <name evidence="5" type="ORF">RT761_01838</name>
</gene>
<dbReference type="SUPFAM" id="SSF52218">
    <property type="entry name" value="Flavoproteins"/>
    <property type="match status" value="1"/>
</dbReference>
<dbReference type="AlphaFoldDB" id="A0A7T1AMF0"/>
<evidence type="ECO:0000313" key="5">
    <source>
        <dbReference type="EMBL" id="QPM68616.1"/>
    </source>
</evidence>
<dbReference type="EMBL" id="CP065383">
    <property type="protein sequence ID" value="QPM68616.1"/>
    <property type="molecule type" value="Genomic_DNA"/>
</dbReference>
<dbReference type="RefSeq" id="WP_218111116.1">
    <property type="nucleotide sequence ID" value="NZ_CP065383.1"/>
</dbReference>
<dbReference type="SUPFAM" id="SSF54862">
    <property type="entry name" value="4Fe-4S ferredoxins"/>
    <property type="match status" value="1"/>
</dbReference>
<evidence type="ECO:0000256" key="1">
    <source>
        <dbReference type="ARBA" id="ARBA00022723"/>
    </source>
</evidence>
<dbReference type="InterPro" id="IPR017900">
    <property type="entry name" value="4Fe4S_Fe_S_CS"/>
</dbReference>
<reference evidence="5 6" key="1">
    <citation type="journal article" date="2021" name="Nat. Commun.">
        <title>Isolation of a member of the candidate phylum Atribacteria reveals a unique cell membrane structure.</title>
        <authorList>
            <person name="Taiki K."/>
            <person name="Nobu M.K."/>
            <person name="Kusada H."/>
            <person name="Meng X.-Y."/>
            <person name="Hosoki N."/>
            <person name="Uematsu K."/>
            <person name="Yoshioka H."/>
            <person name="Kamagata Y."/>
            <person name="Tamaki H."/>
        </authorList>
    </citation>
    <scope>NUCLEOTIDE SEQUENCE [LARGE SCALE GENOMIC DNA]</scope>
    <source>
        <strain evidence="5 6">RT761</strain>
    </source>
</reference>
<dbReference type="Proteomes" id="UP000594463">
    <property type="component" value="Chromosome"/>
</dbReference>
<dbReference type="Pfam" id="PF13237">
    <property type="entry name" value="Fer4_10"/>
    <property type="match status" value="1"/>
</dbReference>
<protein>
    <submittedName>
        <fullName evidence="5">Ferredoxin-2</fullName>
    </submittedName>
</protein>
<dbReference type="PROSITE" id="PS51379">
    <property type="entry name" value="4FE4S_FER_2"/>
    <property type="match status" value="1"/>
</dbReference>
<sequence>MRKVIYFFTGTGNSLVVARDIAEIIGANLVPIPSLIHREEITSDAESIGIVYPVYNQGVPFIVKRFVDLMNDLNSKYIFAVCTHGGSSGISLEYLDKMLHEKNGSLAAGFSVRMPYNYVIPSLKLKNFFRSFVLKEINPKKQQEFYNNWRLKLDDICRVVQSRQKRKLEVMAKAIEHLVDFLNLRETLQKSTWLKIGGFKEKTNLPFQESLQLLDHGFTSDHKCQSCGICTKVCPVENIEMVNGRPVWQHHCEQCFACLQWCPNASIQFGYATSTGKRYHHPDVKLSDMYWQKTGLK</sequence>
<accession>A0A7T1AMF0</accession>
<dbReference type="PROSITE" id="PS00198">
    <property type="entry name" value="4FE4S_FER_1"/>
    <property type="match status" value="1"/>
</dbReference>
<dbReference type="Gene3D" id="3.30.70.20">
    <property type="match status" value="1"/>
</dbReference>
<keyword evidence="1" id="KW-0479">Metal-binding</keyword>
<dbReference type="GO" id="GO:0051536">
    <property type="term" value="F:iron-sulfur cluster binding"/>
    <property type="evidence" value="ECO:0007669"/>
    <property type="project" value="UniProtKB-KW"/>
</dbReference>
<dbReference type="InterPro" id="IPR047964">
    <property type="entry name" value="EFR1-like"/>
</dbReference>
<dbReference type="Gene3D" id="3.40.50.360">
    <property type="match status" value="1"/>
</dbReference>
<dbReference type="NCBIfam" id="NF038196">
    <property type="entry name" value="ferrodoxin_EFR1"/>
    <property type="match status" value="2"/>
</dbReference>
<evidence type="ECO:0000313" key="6">
    <source>
        <dbReference type="Proteomes" id="UP000594463"/>
    </source>
</evidence>
<feature type="domain" description="4Fe-4S ferredoxin-type" evidence="4">
    <location>
        <begin position="216"/>
        <end position="244"/>
    </location>
</feature>
<keyword evidence="3" id="KW-0411">Iron-sulfur</keyword>
<evidence type="ECO:0000256" key="3">
    <source>
        <dbReference type="ARBA" id="ARBA00023014"/>
    </source>
</evidence>
<organism evidence="5 6">
    <name type="scientific">Atribacter laminatus</name>
    <dbReference type="NCBI Taxonomy" id="2847778"/>
    <lineage>
        <taxon>Bacteria</taxon>
        <taxon>Pseudomonadati</taxon>
        <taxon>Atribacterota</taxon>
        <taxon>Atribacteria</taxon>
        <taxon>Atribacterales</taxon>
        <taxon>Atribacteraceae</taxon>
        <taxon>Atribacter</taxon>
    </lineage>
</organism>